<dbReference type="GO" id="GO:0043022">
    <property type="term" value="F:ribosome binding"/>
    <property type="evidence" value="ECO:0007669"/>
    <property type="project" value="TreeGrafter"/>
</dbReference>
<dbReference type="InterPro" id="IPR006297">
    <property type="entry name" value="EF-4"/>
</dbReference>
<dbReference type="AlphaFoldDB" id="A0A955LLL4"/>
<evidence type="ECO:0000313" key="14">
    <source>
        <dbReference type="Proteomes" id="UP000751518"/>
    </source>
</evidence>
<dbReference type="PANTHER" id="PTHR43512">
    <property type="entry name" value="TRANSLATION FACTOR GUF1-RELATED"/>
    <property type="match status" value="1"/>
</dbReference>
<keyword evidence="3" id="KW-0378">Hydrolase</keyword>
<comment type="function">
    <text evidence="8">Required for accurate and efficient protein synthesis under certain stress conditions. May act as a fidelity factor of the translation reaction, by catalyzing a one-codon backward translocation of tRNAs on improperly translocated ribosomes. Back-translocation proceeds from a post-translocation (POST) complex to a pre-translocation (PRE) complex, thus giving elongation factor G a second chance to translocate the tRNAs correctly. Binds to ribosomes in a GTP-dependent manner.</text>
</comment>
<keyword evidence="13" id="KW-0251">Elongation factor</keyword>
<organism evidence="13 14">
    <name type="scientific">candidate division WWE3 bacterium</name>
    <dbReference type="NCBI Taxonomy" id="2053526"/>
    <lineage>
        <taxon>Bacteria</taxon>
        <taxon>Katanobacteria</taxon>
    </lineage>
</organism>
<dbReference type="FunFam" id="3.30.70.2570:FF:000001">
    <property type="entry name" value="Translation factor GUF1, mitochondrial"/>
    <property type="match status" value="1"/>
</dbReference>
<evidence type="ECO:0000256" key="4">
    <source>
        <dbReference type="ARBA" id="ARBA00022917"/>
    </source>
</evidence>
<dbReference type="GO" id="GO:0003746">
    <property type="term" value="F:translation elongation factor activity"/>
    <property type="evidence" value="ECO:0007669"/>
    <property type="project" value="UniProtKB-KW"/>
</dbReference>
<dbReference type="InterPro" id="IPR000640">
    <property type="entry name" value="EFG_V-like"/>
</dbReference>
<evidence type="ECO:0000256" key="1">
    <source>
        <dbReference type="ARBA" id="ARBA00022475"/>
    </source>
</evidence>
<evidence type="ECO:0000256" key="5">
    <source>
        <dbReference type="ARBA" id="ARBA00023134"/>
    </source>
</evidence>
<evidence type="ECO:0000256" key="2">
    <source>
        <dbReference type="ARBA" id="ARBA00022741"/>
    </source>
</evidence>
<evidence type="ECO:0000256" key="10">
    <source>
        <dbReference type="ARBA" id="ARBA00066744"/>
    </source>
</evidence>
<comment type="catalytic activity">
    <reaction evidence="7">
        <text>GTP + H2O = GDP + phosphate + H(+)</text>
        <dbReference type="Rhea" id="RHEA:19669"/>
        <dbReference type="ChEBI" id="CHEBI:15377"/>
        <dbReference type="ChEBI" id="CHEBI:15378"/>
        <dbReference type="ChEBI" id="CHEBI:37565"/>
        <dbReference type="ChEBI" id="CHEBI:43474"/>
        <dbReference type="ChEBI" id="CHEBI:58189"/>
        <dbReference type="EC" id="3.6.5.n1"/>
    </reaction>
</comment>
<dbReference type="Gene3D" id="2.40.30.10">
    <property type="entry name" value="Translation factors"/>
    <property type="match status" value="1"/>
</dbReference>
<keyword evidence="4" id="KW-0648">Protein biosynthesis</keyword>
<dbReference type="EMBL" id="JAGQKZ010000067">
    <property type="protein sequence ID" value="MCA9392512.1"/>
    <property type="molecule type" value="Genomic_DNA"/>
</dbReference>
<dbReference type="Gene3D" id="3.30.70.2570">
    <property type="entry name" value="Elongation factor 4, C-terminal domain"/>
    <property type="match status" value="1"/>
</dbReference>
<keyword evidence="1" id="KW-1003">Cell membrane</keyword>
<protein>
    <recommendedName>
        <fullName evidence="10">elongation factor 4</fullName>
        <ecNumber evidence="10">3.6.5.n1</ecNumber>
    </recommendedName>
</protein>
<reference evidence="13" key="1">
    <citation type="submission" date="2020-04" db="EMBL/GenBank/DDBJ databases">
        <authorList>
            <person name="Zhang T."/>
        </authorList>
    </citation>
    <scope>NUCLEOTIDE SEQUENCE</scope>
    <source>
        <strain evidence="13">HKST-UBA03</strain>
    </source>
</reference>
<dbReference type="Pfam" id="PF00679">
    <property type="entry name" value="EFG_C"/>
    <property type="match status" value="1"/>
</dbReference>
<evidence type="ECO:0000313" key="13">
    <source>
        <dbReference type="EMBL" id="MCA9392512.1"/>
    </source>
</evidence>
<dbReference type="GO" id="GO:0045727">
    <property type="term" value="P:positive regulation of translation"/>
    <property type="evidence" value="ECO:0007669"/>
    <property type="project" value="TreeGrafter"/>
</dbReference>
<comment type="similarity">
    <text evidence="9">Belongs to the GTP-binding elongation factor family. LepA subfamily.</text>
</comment>
<evidence type="ECO:0000259" key="12">
    <source>
        <dbReference type="Pfam" id="PF06421"/>
    </source>
</evidence>
<proteinExistence type="inferred from homology"/>
<dbReference type="Pfam" id="PF06421">
    <property type="entry name" value="LepA_C"/>
    <property type="match status" value="1"/>
</dbReference>
<dbReference type="SUPFAM" id="SSF54980">
    <property type="entry name" value="EF-G C-terminal domain-like"/>
    <property type="match status" value="2"/>
</dbReference>
<dbReference type="Gene3D" id="3.30.70.240">
    <property type="match status" value="1"/>
</dbReference>
<reference evidence="13" key="2">
    <citation type="journal article" date="2021" name="Microbiome">
        <title>Successional dynamics and alternative stable states in a saline activated sludge microbial community over 9 years.</title>
        <authorList>
            <person name="Wang Y."/>
            <person name="Ye J."/>
            <person name="Ju F."/>
            <person name="Liu L."/>
            <person name="Boyd J.A."/>
            <person name="Deng Y."/>
            <person name="Parks D.H."/>
            <person name="Jiang X."/>
            <person name="Yin X."/>
            <person name="Woodcroft B.J."/>
            <person name="Tyson G.W."/>
            <person name="Hugenholtz P."/>
            <person name="Polz M.F."/>
            <person name="Zhang T."/>
        </authorList>
    </citation>
    <scope>NUCLEOTIDE SEQUENCE</scope>
    <source>
        <strain evidence="13">HKST-UBA03</strain>
    </source>
</reference>
<evidence type="ECO:0000256" key="9">
    <source>
        <dbReference type="ARBA" id="ARBA00061052"/>
    </source>
</evidence>
<dbReference type="Gene3D" id="3.30.70.870">
    <property type="entry name" value="Elongation Factor G (Translational Gtpase), domain 3"/>
    <property type="match status" value="1"/>
</dbReference>
<dbReference type="CDD" id="cd03709">
    <property type="entry name" value="lepA_C"/>
    <property type="match status" value="1"/>
</dbReference>
<dbReference type="GO" id="GO:0016787">
    <property type="term" value="F:hydrolase activity"/>
    <property type="evidence" value="ECO:0007669"/>
    <property type="project" value="UniProtKB-KW"/>
</dbReference>
<accession>A0A955LLL4</accession>
<evidence type="ECO:0000256" key="6">
    <source>
        <dbReference type="ARBA" id="ARBA00023136"/>
    </source>
</evidence>
<evidence type="ECO:0000256" key="8">
    <source>
        <dbReference type="ARBA" id="ARBA00057626"/>
    </source>
</evidence>
<dbReference type="GO" id="GO:0005525">
    <property type="term" value="F:GTP binding"/>
    <property type="evidence" value="ECO:0007669"/>
    <property type="project" value="UniProtKB-KW"/>
</dbReference>
<feature type="domain" description="GTP-binding protein LepA C-terminal" evidence="12">
    <location>
        <begin position="249"/>
        <end position="355"/>
    </location>
</feature>
<keyword evidence="2" id="KW-0547">Nucleotide-binding</keyword>
<comment type="caution">
    <text evidence="13">The sequence shown here is derived from an EMBL/GenBank/DDBJ whole genome shotgun (WGS) entry which is preliminary data.</text>
</comment>
<dbReference type="InterPro" id="IPR035647">
    <property type="entry name" value="EFG_III/V"/>
</dbReference>
<evidence type="ECO:0000256" key="7">
    <source>
        <dbReference type="ARBA" id="ARBA00050293"/>
    </source>
</evidence>
<gene>
    <name evidence="13" type="ORF">KC614_04950</name>
</gene>
<dbReference type="InterPro" id="IPR013842">
    <property type="entry name" value="LepA_CTD"/>
</dbReference>
<sequence>SIKTGEVGYIATGLKDINKVRVGDTITTKDASAKVDALPGYREPKPMVFANLFPEDADQIRELREAVERYNLTDAAFTFEPINSSILGSGFRCGFLGLLHVDIVRERIAREYGVDTQITTPNVRYEVELRNGQTINVQSAPEMPEPNALTSIKEPWCNVAIYTRNEYIGPLMKISEDHRGEFVDMQYFGGEDGGAAGATRVELTYRMPLAEVISNYFDELKSVSQGYASLDYEITEYKEVDLVKLEVLLNKESHPALARLVVREQAVEIGKKLVEKLKDNLPRQQFRVPIQAAIGGSVIARDDIPAMRKDVTAKLYGGDRTRKDKLLKKQAKGKKRMQEQGRVTIPYKTYQEIIKL</sequence>
<evidence type="ECO:0000256" key="3">
    <source>
        <dbReference type="ARBA" id="ARBA00022801"/>
    </source>
</evidence>
<dbReference type="InterPro" id="IPR035654">
    <property type="entry name" value="LepA_IV"/>
</dbReference>
<keyword evidence="6" id="KW-0472">Membrane</keyword>
<keyword evidence="5" id="KW-0342">GTP-binding</keyword>
<name>A0A955LLL4_UNCKA</name>
<dbReference type="InterPro" id="IPR038363">
    <property type="entry name" value="LepA_C_sf"/>
</dbReference>
<feature type="domain" description="Elongation factor EFG" evidence="11">
    <location>
        <begin position="152"/>
        <end position="246"/>
    </location>
</feature>
<dbReference type="PANTHER" id="PTHR43512:SF4">
    <property type="entry name" value="TRANSLATION FACTOR GUF1 HOMOLOG, CHLOROPLASTIC"/>
    <property type="match status" value="1"/>
</dbReference>
<feature type="non-terminal residue" evidence="13">
    <location>
        <position position="1"/>
    </location>
</feature>
<dbReference type="EC" id="3.6.5.n1" evidence="10"/>
<evidence type="ECO:0000259" key="11">
    <source>
        <dbReference type="Pfam" id="PF00679"/>
    </source>
</evidence>
<dbReference type="Proteomes" id="UP000751518">
    <property type="component" value="Unassembled WGS sequence"/>
</dbReference>